<gene>
    <name evidence="3" type="ORF">GTC17253_17380</name>
</gene>
<proteinExistence type="predicted"/>
<feature type="transmembrane region" description="Helical" evidence="1">
    <location>
        <begin position="306"/>
        <end position="326"/>
    </location>
</feature>
<name>A0AB33IWQ1_9BACT</name>
<keyword evidence="1" id="KW-0812">Transmembrane</keyword>
<accession>A0AB33IWQ1</accession>
<reference evidence="3" key="1">
    <citation type="submission" date="2024-07" db="EMBL/GenBank/DDBJ databases">
        <title>Complete genome sequence of Prevotella sp. YM-2024 GTC17253.</title>
        <authorList>
            <person name="Hayashi M."/>
            <person name="Muto Y."/>
            <person name="Tanaka K."/>
            <person name="Niwa H."/>
        </authorList>
    </citation>
    <scope>NUCLEOTIDE SEQUENCE</scope>
    <source>
        <strain evidence="3">GTC17253</strain>
    </source>
</reference>
<keyword evidence="1" id="KW-0472">Membrane</keyword>
<dbReference type="InterPro" id="IPR002656">
    <property type="entry name" value="Acyl_transf_3_dom"/>
</dbReference>
<feature type="transmembrane region" description="Helical" evidence="1">
    <location>
        <begin position="55"/>
        <end position="76"/>
    </location>
</feature>
<feature type="transmembrane region" description="Helical" evidence="1">
    <location>
        <begin position="192"/>
        <end position="214"/>
    </location>
</feature>
<keyword evidence="1" id="KW-1133">Transmembrane helix</keyword>
<evidence type="ECO:0000259" key="2">
    <source>
        <dbReference type="Pfam" id="PF01757"/>
    </source>
</evidence>
<evidence type="ECO:0000313" key="3">
    <source>
        <dbReference type="EMBL" id="BFO71772.1"/>
    </source>
</evidence>
<feature type="transmembrane region" description="Helical" evidence="1">
    <location>
        <begin position="130"/>
        <end position="149"/>
    </location>
</feature>
<protein>
    <recommendedName>
        <fullName evidence="2">Acyltransferase 3 domain-containing protein</fullName>
    </recommendedName>
</protein>
<organism evidence="3">
    <name type="scientific">Prevotella sp. GTC17253</name>
    <dbReference type="NCBI Taxonomy" id="3236793"/>
    <lineage>
        <taxon>Bacteria</taxon>
        <taxon>Pseudomonadati</taxon>
        <taxon>Bacteroidota</taxon>
        <taxon>Bacteroidia</taxon>
        <taxon>Bacteroidales</taxon>
        <taxon>Prevotellaceae</taxon>
        <taxon>Prevotella</taxon>
    </lineage>
</organism>
<sequence>MSKDQTTMLKGIAILLMLFLHLFSNPDFATTATPLLWVGGIPFATVLSRACNPVGFFLLCSGYGLAYSHLHGRLFYGGQWRRVLKLYLNYWLILILFVGIGSVVMPEYYPGDLSMILNNMSGLNVDGYNHPAWFLLPYCLLCLTSPLVFRTIDRVGLKLALPVSLLLSLVSMFVISRYIAPAKLHHEWYVLILTYFDLLFFFILGAAVCYVSSVRSLSIGWLKDRQWLVGLLFVLWFAIHCLTDSAALSPVFLFFFILLFLQTDIRGWWRSVLLELGRKSMVMWLIHAFIYGRFFHNFIYGFTYPLLIFLALVVSSYLLSIPIMLLSDKTIGRLGWLNKKF</sequence>
<feature type="transmembrane region" description="Helical" evidence="1">
    <location>
        <begin position="226"/>
        <end position="245"/>
    </location>
</feature>
<dbReference type="AlphaFoldDB" id="A0AB33IWQ1"/>
<dbReference type="GO" id="GO:0016747">
    <property type="term" value="F:acyltransferase activity, transferring groups other than amino-acyl groups"/>
    <property type="evidence" value="ECO:0007669"/>
    <property type="project" value="InterPro"/>
</dbReference>
<feature type="domain" description="Acyltransferase 3" evidence="2">
    <location>
        <begin position="9"/>
        <end position="324"/>
    </location>
</feature>
<evidence type="ECO:0000256" key="1">
    <source>
        <dbReference type="SAM" id="Phobius"/>
    </source>
</evidence>
<dbReference type="Pfam" id="PF01757">
    <property type="entry name" value="Acyl_transf_3"/>
    <property type="match status" value="1"/>
</dbReference>
<feature type="transmembrane region" description="Helical" evidence="1">
    <location>
        <begin position="161"/>
        <end position="180"/>
    </location>
</feature>
<dbReference type="EMBL" id="AP035785">
    <property type="protein sequence ID" value="BFO71772.1"/>
    <property type="molecule type" value="Genomic_DNA"/>
</dbReference>
<feature type="transmembrane region" description="Helical" evidence="1">
    <location>
        <begin position="281"/>
        <end position="300"/>
    </location>
</feature>
<feature type="transmembrane region" description="Helical" evidence="1">
    <location>
        <begin position="88"/>
        <end position="110"/>
    </location>
</feature>